<dbReference type="CDD" id="cd02869">
    <property type="entry name" value="PseudoU_synth_RluA_like"/>
    <property type="match status" value="1"/>
</dbReference>
<evidence type="ECO:0000256" key="3">
    <source>
        <dbReference type="PIRSR" id="PIRSR606225-1"/>
    </source>
</evidence>
<gene>
    <name evidence="7" type="ORF">CMC5_050420</name>
</gene>
<comment type="catalytic activity">
    <reaction evidence="5">
        <text>a uridine in RNA = a pseudouridine in RNA</text>
        <dbReference type="Rhea" id="RHEA:48348"/>
        <dbReference type="Rhea" id="RHEA-COMP:12068"/>
        <dbReference type="Rhea" id="RHEA-COMP:12069"/>
        <dbReference type="ChEBI" id="CHEBI:65314"/>
        <dbReference type="ChEBI" id="CHEBI:65315"/>
    </reaction>
</comment>
<keyword evidence="4" id="KW-0694">RNA-binding</keyword>
<dbReference type="STRING" id="52.CMC5_050420"/>
<dbReference type="InterPro" id="IPR002942">
    <property type="entry name" value="S4_RNA-bd"/>
</dbReference>
<organism evidence="7 8">
    <name type="scientific">Chondromyces crocatus</name>
    <dbReference type="NCBI Taxonomy" id="52"/>
    <lineage>
        <taxon>Bacteria</taxon>
        <taxon>Pseudomonadati</taxon>
        <taxon>Myxococcota</taxon>
        <taxon>Polyangia</taxon>
        <taxon>Polyangiales</taxon>
        <taxon>Polyangiaceae</taxon>
        <taxon>Chondromyces</taxon>
    </lineage>
</organism>
<dbReference type="InterPro" id="IPR006225">
    <property type="entry name" value="PsdUridine_synth_RluC/D"/>
</dbReference>
<keyword evidence="2 5" id="KW-0413">Isomerase</keyword>
<dbReference type="Pfam" id="PF00849">
    <property type="entry name" value="PseudoU_synth_2"/>
    <property type="match status" value="1"/>
</dbReference>
<dbReference type="SMART" id="SM00363">
    <property type="entry name" value="S4"/>
    <property type="match status" value="1"/>
</dbReference>
<dbReference type="NCBIfam" id="TIGR00005">
    <property type="entry name" value="rluA_subfam"/>
    <property type="match status" value="1"/>
</dbReference>
<reference evidence="7 8" key="1">
    <citation type="submission" date="2015-07" db="EMBL/GenBank/DDBJ databases">
        <title>Genome analysis of myxobacterium Chondromyces crocatus Cm c5 reveals a high potential for natural compound synthesis and the genetic basis for the loss of fruiting body formation.</title>
        <authorList>
            <person name="Zaburannyi N."/>
            <person name="Bunk B."/>
            <person name="Maier J."/>
            <person name="Overmann J."/>
            <person name="Mueller R."/>
        </authorList>
    </citation>
    <scope>NUCLEOTIDE SEQUENCE [LARGE SCALE GENOMIC DNA]</scope>
    <source>
        <strain evidence="7 8">Cm c5</strain>
    </source>
</reference>
<dbReference type="Proteomes" id="UP000067626">
    <property type="component" value="Chromosome"/>
</dbReference>
<dbReference type="SUPFAM" id="SSF55120">
    <property type="entry name" value="Pseudouridine synthase"/>
    <property type="match status" value="1"/>
</dbReference>
<accession>A0A0K1EJ40</accession>
<dbReference type="Pfam" id="PF01479">
    <property type="entry name" value="S4"/>
    <property type="match status" value="1"/>
</dbReference>
<dbReference type="Gene3D" id="3.30.2350.10">
    <property type="entry name" value="Pseudouridine synthase"/>
    <property type="match status" value="1"/>
</dbReference>
<dbReference type="CDD" id="cd00165">
    <property type="entry name" value="S4"/>
    <property type="match status" value="1"/>
</dbReference>
<evidence type="ECO:0000259" key="6">
    <source>
        <dbReference type="SMART" id="SM00363"/>
    </source>
</evidence>
<dbReference type="InterPro" id="IPR050188">
    <property type="entry name" value="RluA_PseudoU_synthase"/>
</dbReference>
<dbReference type="EMBL" id="CP012159">
    <property type="protein sequence ID" value="AKT40885.1"/>
    <property type="molecule type" value="Genomic_DNA"/>
</dbReference>
<protein>
    <recommendedName>
        <fullName evidence="5">Pseudouridine synthase</fullName>
        <ecNumber evidence="5">5.4.99.-</ecNumber>
    </recommendedName>
</protein>
<sequence>MAPPAHTTRFRFVVRPEDRGLRLDQTLAAHVPGLSRRQARVLLDLGGVFVDGARVKVAGRTLRPGQEIVAHLGGALRRATKETGEAARARDEAALPPHRIVYQDDDVVVVDKPAGLVTAPTPESDRNNLAEILKRALGGELFVVHRLDLDTSGLLVFAKTAEANRELSERMRVHAVDRQYLAVLKGELPFDERTIDVPVGGRRAVTHLSRLELLAPVATLVRCRLETGRTHQIRIHTQHVGHPVLGDGRYGVPTPDDPPRLALHATRLGFAHPRTGEPLSFESPLPDDLSGWLSALQTRTVTPP</sequence>
<evidence type="ECO:0000256" key="4">
    <source>
        <dbReference type="PROSITE-ProRule" id="PRU00182"/>
    </source>
</evidence>
<dbReference type="PROSITE" id="PS01129">
    <property type="entry name" value="PSI_RLU"/>
    <property type="match status" value="1"/>
</dbReference>
<feature type="domain" description="RNA-binding S4" evidence="6">
    <location>
        <begin position="21"/>
        <end position="84"/>
    </location>
</feature>
<dbReference type="PANTHER" id="PTHR21600:SF87">
    <property type="entry name" value="RNA PSEUDOURIDYLATE SYNTHASE DOMAIN-CONTAINING PROTEIN 1"/>
    <property type="match status" value="1"/>
</dbReference>
<comment type="similarity">
    <text evidence="1 5">Belongs to the pseudouridine synthase RluA family.</text>
</comment>
<dbReference type="InterPro" id="IPR020103">
    <property type="entry name" value="PsdUridine_synth_cat_dom_sf"/>
</dbReference>
<dbReference type="GO" id="GO:0000455">
    <property type="term" value="P:enzyme-directed rRNA pseudouridine synthesis"/>
    <property type="evidence" value="ECO:0007669"/>
    <property type="project" value="TreeGrafter"/>
</dbReference>
<dbReference type="RefSeq" id="WP_063796343.1">
    <property type="nucleotide sequence ID" value="NZ_CP012159.1"/>
</dbReference>
<comment type="function">
    <text evidence="5">Responsible for synthesis of pseudouridine from uracil.</text>
</comment>
<evidence type="ECO:0000313" key="8">
    <source>
        <dbReference type="Proteomes" id="UP000067626"/>
    </source>
</evidence>
<dbReference type="GO" id="GO:0003723">
    <property type="term" value="F:RNA binding"/>
    <property type="evidence" value="ECO:0007669"/>
    <property type="project" value="UniProtKB-KW"/>
</dbReference>
<dbReference type="GO" id="GO:0120159">
    <property type="term" value="F:rRNA pseudouridine synthase activity"/>
    <property type="evidence" value="ECO:0007669"/>
    <property type="project" value="UniProtKB-ARBA"/>
</dbReference>
<dbReference type="SUPFAM" id="SSF55174">
    <property type="entry name" value="Alpha-L RNA-binding motif"/>
    <property type="match status" value="1"/>
</dbReference>
<name>A0A0K1EJ40_CHOCO</name>
<evidence type="ECO:0000256" key="5">
    <source>
        <dbReference type="RuleBase" id="RU362028"/>
    </source>
</evidence>
<dbReference type="Gene3D" id="3.10.290.10">
    <property type="entry name" value="RNA-binding S4 domain"/>
    <property type="match status" value="1"/>
</dbReference>
<keyword evidence="8" id="KW-1185">Reference proteome</keyword>
<dbReference type="InterPro" id="IPR006224">
    <property type="entry name" value="PsdUridine_synth_RluA-like_CS"/>
</dbReference>
<dbReference type="InterPro" id="IPR036986">
    <property type="entry name" value="S4_RNA-bd_sf"/>
</dbReference>
<dbReference type="OrthoDB" id="128480at2"/>
<dbReference type="PATRIC" id="fig|52.7.peg.5578"/>
<evidence type="ECO:0000256" key="2">
    <source>
        <dbReference type="ARBA" id="ARBA00023235"/>
    </source>
</evidence>
<dbReference type="PROSITE" id="PS50889">
    <property type="entry name" value="S4"/>
    <property type="match status" value="1"/>
</dbReference>
<feature type="active site" evidence="3">
    <location>
        <position position="148"/>
    </location>
</feature>
<dbReference type="EC" id="5.4.99.-" evidence="5"/>
<evidence type="ECO:0000313" key="7">
    <source>
        <dbReference type="EMBL" id="AKT40885.1"/>
    </source>
</evidence>
<proteinExistence type="inferred from homology"/>
<dbReference type="AlphaFoldDB" id="A0A0K1EJ40"/>
<dbReference type="PANTHER" id="PTHR21600">
    <property type="entry name" value="MITOCHONDRIAL RNA PSEUDOURIDINE SYNTHASE"/>
    <property type="match status" value="1"/>
</dbReference>
<evidence type="ECO:0000256" key="1">
    <source>
        <dbReference type="ARBA" id="ARBA00010876"/>
    </source>
</evidence>
<dbReference type="KEGG" id="ccro:CMC5_050420"/>
<dbReference type="InterPro" id="IPR006145">
    <property type="entry name" value="PsdUridine_synth_RsuA/RluA"/>
</dbReference>